<proteinExistence type="predicted"/>
<feature type="domain" description="TraG P-loop" evidence="1">
    <location>
        <begin position="444"/>
        <end position="560"/>
    </location>
</feature>
<dbReference type="InterPro" id="IPR043964">
    <property type="entry name" value="P-loop_TraG"/>
</dbReference>
<gene>
    <name evidence="2" type="ORF">DAY19_11640</name>
</gene>
<protein>
    <recommendedName>
        <fullName evidence="1">TraG P-loop domain-containing protein</fullName>
    </recommendedName>
</protein>
<comment type="caution">
    <text evidence="2">The sequence shown here is derived from an EMBL/GenBank/DDBJ whole genome shotgun (WGS) entry which is preliminary data.</text>
</comment>
<dbReference type="PANTHER" id="PTHR38467:SF1">
    <property type="entry name" value="CONJUGATIVE TRANSFER: ASSEMBLY"/>
    <property type="match status" value="1"/>
</dbReference>
<dbReference type="Gene3D" id="1.10.8.730">
    <property type="match status" value="1"/>
</dbReference>
<sequence>MKHVSIENDQYVSREGDRSSLEKIELVDLEAMNILDKLIHDLHKKNDLQHSDCISKVYYKNGALYINRFNNKTGVSDFSFIDSEKSMDVFEDFFMQDLNYFRLLSVKDFPPKISRRSNLVYGHDFVINYRPISNINAKRKLELSRRLHFSSLSKDMKDIESTNAYEECEELLEALSRDEVELFDVEMFYLVVANSKDSLDIKTRKLLDIYKAQDGELRVESRALTYFIHNSFVGVMPKFKRLISTTTDYLNMLIPEHRDFLYESGIAFNNDVKINLFDRGATNFNALVTGASGQGKSMLVNKLVFEEISNGKKAVIVDLGNSYQNVTKYLGGVTRSLNINPLEYRCPHYLKAFILSIMGKNLSKVENGKLFERISSALARSISDWDDFISFIEEEFEGIRYYFSEVREYFTSQNSSENDLIYCDFSLYPESMKAPMLVYLLETFKRMNGQKLLVFDECWFLMDQCADYVMECFRTFRKHDASAVAISQSIDDFAENELGRVIIQNCFHKFVFKQQVKDTVFLNKDHKKALSSINSKKGEYSEFLYINDEACKPLRFYPTHLELELFRSDKSGREKFNYYMNEKGCFLDFNEAVNNYVKIKYPVNNTSEVSHV</sequence>
<reference evidence="3" key="1">
    <citation type="journal article" date="2019" name="Int. J. Syst. Evol. Microbiol.">
        <title>Halobacteriovorax valvorus sp. nov., a novel prokaryotic predator isolated from coastal seawater of China.</title>
        <authorList>
            <person name="Chen M.-X."/>
        </authorList>
    </citation>
    <scope>NUCLEOTIDE SEQUENCE [LARGE SCALE GENOMIC DNA]</scope>
    <source>
        <strain evidence="3">BL9</strain>
    </source>
</reference>
<dbReference type="SUPFAM" id="SSF52540">
    <property type="entry name" value="P-loop containing nucleoside triphosphate hydrolases"/>
    <property type="match status" value="1"/>
</dbReference>
<keyword evidence="3" id="KW-1185">Reference proteome</keyword>
<dbReference type="PANTHER" id="PTHR38467">
    <property type="match status" value="1"/>
</dbReference>
<evidence type="ECO:0000259" key="1">
    <source>
        <dbReference type="Pfam" id="PF19044"/>
    </source>
</evidence>
<dbReference type="InterPro" id="IPR027417">
    <property type="entry name" value="P-loop_NTPase"/>
</dbReference>
<evidence type="ECO:0000313" key="3">
    <source>
        <dbReference type="Proteomes" id="UP000443582"/>
    </source>
</evidence>
<feature type="domain" description="TraG P-loop" evidence="1">
    <location>
        <begin position="281"/>
        <end position="351"/>
    </location>
</feature>
<dbReference type="EMBL" id="QDKL01000003">
    <property type="protein sequence ID" value="RZF20631.1"/>
    <property type="molecule type" value="Genomic_DNA"/>
</dbReference>
<dbReference type="Gene3D" id="3.40.50.300">
    <property type="entry name" value="P-loop containing nucleotide triphosphate hydrolases"/>
    <property type="match status" value="2"/>
</dbReference>
<organism evidence="2 3">
    <name type="scientific">Halobacteriovorax vibrionivorans</name>
    <dbReference type="NCBI Taxonomy" id="2152716"/>
    <lineage>
        <taxon>Bacteria</taxon>
        <taxon>Pseudomonadati</taxon>
        <taxon>Bdellovibrionota</taxon>
        <taxon>Bacteriovoracia</taxon>
        <taxon>Bacteriovoracales</taxon>
        <taxon>Halobacteriovoraceae</taxon>
        <taxon>Halobacteriovorax</taxon>
    </lineage>
</organism>
<evidence type="ECO:0000313" key="2">
    <source>
        <dbReference type="EMBL" id="RZF20631.1"/>
    </source>
</evidence>
<dbReference type="RefSeq" id="WP_115362637.1">
    <property type="nucleotide sequence ID" value="NZ_QDKL01000003.1"/>
</dbReference>
<dbReference type="Proteomes" id="UP000443582">
    <property type="component" value="Unassembled WGS sequence"/>
</dbReference>
<name>A0ABY0ICG8_9BACT</name>
<dbReference type="Pfam" id="PF19044">
    <property type="entry name" value="P-loop_TraG"/>
    <property type="match status" value="2"/>
</dbReference>
<accession>A0ABY0ICG8</accession>
<dbReference type="InterPro" id="IPR053155">
    <property type="entry name" value="F-pilin_assembly_TraC"/>
</dbReference>